<name>A0A2T9XYU8_9FUNG</name>
<dbReference type="AlphaFoldDB" id="A0A2T9XYU8"/>
<dbReference type="EMBL" id="MBFR01000903">
    <property type="protein sequence ID" value="PVU85247.1"/>
    <property type="molecule type" value="Genomic_DNA"/>
</dbReference>
<gene>
    <name evidence="1" type="ORF">BB561_006971</name>
</gene>
<proteinExistence type="predicted"/>
<evidence type="ECO:0000313" key="2">
    <source>
        <dbReference type="Proteomes" id="UP000245383"/>
    </source>
</evidence>
<keyword evidence="2" id="KW-1185">Reference proteome</keyword>
<organism evidence="1 2">
    <name type="scientific">Smittium simulii</name>
    <dbReference type="NCBI Taxonomy" id="133385"/>
    <lineage>
        <taxon>Eukaryota</taxon>
        <taxon>Fungi</taxon>
        <taxon>Fungi incertae sedis</taxon>
        <taxon>Zoopagomycota</taxon>
        <taxon>Kickxellomycotina</taxon>
        <taxon>Harpellomycetes</taxon>
        <taxon>Harpellales</taxon>
        <taxon>Legeriomycetaceae</taxon>
        <taxon>Smittium</taxon>
    </lineage>
</organism>
<protein>
    <submittedName>
        <fullName evidence="1">Uncharacterized protein</fullName>
    </submittedName>
</protein>
<accession>A0A2T9XYU8</accession>
<reference evidence="1 2" key="1">
    <citation type="journal article" date="2018" name="MBio">
        <title>Comparative Genomics Reveals the Core Gene Toolbox for the Fungus-Insect Symbiosis.</title>
        <authorList>
            <person name="Wang Y."/>
            <person name="Stata M."/>
            <person name="Wang W."/>
            <person name="Stajich J.E."/>
            <person name="White M.M."/>
            <person name="Moncalvo J.M."/>
        </authorList>
    </citation>
    <scope>NUCLEOTIDE SEQUENCE [LARGE SCALE GENOMIC DNA]</scope>
    <source>
        <strain evidence="1 2">SWE-8-4</strain>
    </source>
</reference>
<comment type="caution">
    <text evidence="1">The sequence shown here is derived from an EMBL/GenBank/DDBJ whole genome shotgun (WGS) entry which is preliminary data.</text>
</comment>
<dbReference type="OrthoDB" id="5549654at2759"/>
<sequence>MEQELIQFIKDLSGKVNILYNEREANSTHQEQEMKVQSSNGEDPYLRARAPMYEVENYPQLTEEFSDMEKNIFRFPLKDKEKKEIVYGFPKFKAINYLPPPLNDSTSTAVKKVDGLLYNIQQSLANITRPIDLYRHDQLRKNRVIDPKNDEDIIILET</sequence>
<feature type="non-terminal residue" evidence="1">
    <location>
        <position position="158"/>
    </location>
</feature>
<dbReference type="STRING" id="133385.A0A2T9XYU8"/>
<evidence type="ECO:0000313" key="1">
    <source>
        <dbReference type="EMBL" id="PVU85247.1"/>
    </source>
</evidence>
<dbReference type="Proteomes" id="UP000245383">
    <property type="component" value="Unassembled WGS sequence"/>
</dbReference>